<feature type="region of interest" description="Disordered" evidence="1">
    <location>
        <begin position="1"/>
        <end position="36"/>
    </location>
</feature>
<feature type="compositionally biased region" description="Basic residues" evidence="1">
    <location>
        <begin position="1"/>
        <end position="20"/>
    </location>
</feature>
<feature type="compositionally biased region" description="Low complexity" evidence="1">
    <location>
        <begin position="21"/>
        <end position="36"/>
    </location>
</feature>
<accession>A0A7I7Q1P9</accession>
<evidence type="ECO:0000256" key="1">
    <source>
        <dbReference type="SAM" id="MobiDB-lite"/>
    </source>
</evidence>
<keyword evidence="3" id="KW-1185">Reference proteome</keyword>
<dbReference type="AlphaFoldDB" id="A0A7I7Q1P9"/>
<dbReference type="Proteomes" id="UP000467130">
    <property type="component" value="Chromosome"/>
</dbReference>
<proteinExistence type="predicted"/>
<dbReference type="EMBL" id="AP022587">
    <property type="protein sequence ID" value="BBY20139.1"/>
    <property type="molecule type" value="Genomic_DNA"/>
</dbReference>
<evidence type="ECO:0000313" key="3">
    <source>
        <dbReference type="Proteomes" id="UP000467130"/>
    </source>
</evidence>
<gene>
    <name evidence="2" type="ORF">MSTO_03440</name>
</gene>
<protein>
    <submittedName>
        <fullName evidence="2">Uncharacterized protein</fullName>
    </submittedName>
</protein>
<sequence>MWRRHDLRRAIQHVHRRRARATASPAASTATATAPAADLVRPRAARLGQHLRAHPIYQHLHRDLSGRRASDCRLAVRMMGG</sequence>
<dbReference type="KEGG" id="msto:MSTO_03440"/>
<reference evidence="2 3" key="1">
    <citation type="journal article" date="2019" name="Emerg. Microbes Infect.">
        <title>Comprehensive subspecies identification of 175 nontuberculous mycobacteria species based on 7547 genomic profiles.</title>
        <authorList>
            <person name="Matsumoto Y."/>
            <person name="Kinjo T."/>
            <person name="Motooka D."/>
            <person name="Nabeya D."/>
            <person name="Jung N."/>
            <person name="Uechi K."/>
            <person name="Horii T."/>
            <person name="Iida T."/>
            <person name="Fujita J."/>
            <person name="Nakamura S."/>
        </authorList>
    </citation>
    <scope>NUCLEOTIDE SEQUENCE [LARGE SCALE GENOMIC DNA]</scope>
    <source>
        <strain evidence="2 3">JCM 17783</strain>
    </source>
</reference>
<name>A0A7I7Q1P9_9MYCO</name>
<evidence type="ECO:0000313" key="2">
    <source>
        <dbReference type="EMBL" id="BBY20139.1"/>
    </source>
</evidence>
<organism evidence="2 3">
    <name type="scientific">Mycobacterium stomatepiae</name>
    <dbReference type="NCBI Taxonomy" id="470076"/>
    <lineage>
        <taxon>Bacteria</taxon>
        <taxon>Bacillati</taxon>
        <taxon>Actinomycetota</taxon>
        <taxon>Actinomycetes</taxon>
        <taxon>Mycobacteriales</taxon>
        <taxon>Mycobacteriaceae</taxon>
        <taxon>Mycobacterium</taxon>
        <taxon>Mycobacterium simiae complex</taxon>
    </lineage>
</organism>